<organism evidence="1 2">
    <name type="scientific">Acanthoscelides obtectus</name>
    <name type="common">Bean weevil</name>
    <name type="synonym">Bruchus obtectus</name>
    <dbReference type="NCBI Taxonomy" id="200917"/>
    <lineage>
        <taxon>Eukaryota</taxon>
        <taxon>Metazoa</taxon>
        <taxon>Ecdysozoa</taxon>
        <taxon>Arthropoda</taxon>
        <taxon>Hexapoda</taxon>
        <taxon>Insecta</taxon>
        <taxon>Pterygota</taxon>
        <taxon>Neoptera</taxon>
        <taxon>Endopterygota</taxon>
        <taxon>Coleoptera</taxon>
        <taxon>Polyphaga</taxon>
        <taxon>Cucujiformia</taxon>
        <taxon>Chrysomeloidea</taxon>
        <taxon>Chrysomelidae</taxon>
        <taxon>Bruchinae</taxon>
        <taxon>Bruchini</taxon>
        <taxon>Acanthoscelides</taxon>
    </lineage>
</organism>
<gene>
    <name evidence="1" type="ORF">ACAOBT_LOCUS2783</name>
</gene>
<dbReference type="EMBL" id="CAKOFQ010006678">
    <property type="protein sequence ID" value="CAH1958690.1"/>
    <property type="molecule type" value="Genomic_DNA"/>
</dbReference>
<evidence type="ECO:0000313" key="1">
    <source>
        <dbReference type="EMBL" id="CAH1958690.1"/>
    </source>
</evidence>
<protein>
    <submittedName>
        <fullName evidence="1">Uncharacterized protein</fullName>
    </submittedName>
</protein>
<accession>A0A9P0NVZ3</accession>
<sequence length="44" mass="5321">MLRELGNFRHHEITHKHGIRWMHAFNSIPLNKPYNYAAIQTYTL</sequence>
<reference evidence="1" key="1">
    <citation type="submission" date="2022-03" db="EMBL/GenBank/DDBJ databases">
        <authorList>
            <person name="Sayadi A."/>
        </authorList>
    </citation>
    <scope>NUCLEOTIDE SEQUENCE</scope>
</reference>
<name>A0A9P0NVZ3_ACAOB</name>
<dbReference type="AlphaFoldDB" id="A0A9P0NVZ3"/>
<evidence type="ECO:0000313" key="2">
    <source>
        <dbReference type="Proteomes" id="UP001152888"/>
    </source>
</evidence>
<proteinExistence type="predicted"/>
<comment type="caution">
    <text evidence="1">The sequence shown here is derived from an EMBL/GenBank/DDBJ whole genome shotgun (WGS) entry which is preliminary data.</text>
</comment>
<keyword evidence="2" id="KW-1185">Reference proteome</keyword>
<dbReference type="Proteomes" id="UP001152888">
    <property type="component" value="Unassembled WGS sequence"/>
</dbReference>